<protein>
    <submittedName>
        <fullName evidence="1">Disease resistance protein</fullName>
    </submittedName>
</protein>
<dbReference type="EMBL" id="CM045760">
    <property type="protein sequence ID" value="KAI8026151.1"/>
    <property type="molecule type" value="Genomic_DNA"/>
</dbReference>
<organism evidence="1 2">
    <name type="scientific">Camellia lanceoleosa</name>
    <dbReference type="NCBI Taxonomy" id="1840588"/>
    <lineage>
        <taxon>Eukaryota</taxon>
        <taxon>Viridiplantae</taxon>
        <taxon>Streptophyta</taxon>
        <taxon>Embryophyta</taxon>
        <taxon>Tracheophyta</taxon>
        <taxon>Spermatophyta</taxon>
        <taxon>Magnoliopsida</taxon>
        <taxon>eudicotyledons</taxon>
        <taxon>Gunneridae</taxon>
        <taxon>Pentapetalae</taxon>
        <taxon>asterids</taxon>
        <taxon>Ericales</taxon>
        <taxon>Theaceae</taxon>
        <taxon>Camellia</taxon>
    </lineage>
</organism>
<name>A0ACC0IQI6_9ERIC</name>
<evidence type="ECO:0000313" key="1">
    <source>
        <dbReference type="EMBL" id="KAI8026151.1"/>
    </source>
</evidence>
<gene>
    <name evidence="1" type="ORF">LOK49_LG02G02734</name>
</gene>
<proteinExistence type="predicted"/>
<reference evidence="1 2" key="1">
    <citation type="journal article" date="2022" name="Plant J.">
        <title>Chromosome-level genome of Camellia lanceoleosa provides a valuable resource for understanding genome evolution and self-incompatibility.</title>
        <authorList>
            <person name="Gong W."/>
            <person name="Xiao S."/>
            <person name="Wang L."/>
            <person name="Liao Z."/>
            <person name="Chang Y."/>
            <person name="Mo W."/>
            <person name="Hu G."/>
            <person name="Li W."/>
            <person name="Zhao G."/>
            <person name="Zhu H."/>
            <person name="Hu X."/>
            <person name="Ji K."/>
            <person name="Xiang X."/>
            <person name="Song Q."/>
            <person name="Yuan D."/>
            <person name="Jin S."/>
            <person name="Zhang L."/>
        </authorList>
    </citation>
    <scope>NUCLEOTIDE SEQUENCE [LARGE SCALE GENOMIC DNA]</scope>
    <source>
        <strain evidence="1">SQ_2022a</strain>
    </source>
</reference>
<keyword evidence="2" id="KW-1185">Reference proteome</keyword>
<sequence length="887" mass="102399">MQISIGFFHVDNSGIGCCYGTNFVDKRTIIHGNVNYESENSAVTSIFPNGVGGGITSGHYGRYIRTYIGTGNYGMVYCSGPGRMEKLKDILFLYIRRRIRKLRDILFNAKKKKKKKKKKKASLTLLNEDEALKIEVSENTFNPQAKDRKGIIGKAQILTRKDFLHPILSYPMKPETDEDFFNLVFLRRRFSDMNQLRREIKALLLDDIYEEHEHELDEKMIFLFREVERMLDRYDFHVVAYLPQEANVIIARSEKSLTHRIEVDLTSQTRGKFEASNEMLELAINSAIHQNSGFRDSPISNWISNSLVGKCEEGGAIFEDLIDSFLLENAGVNEVRMPKETKNVLRKYFIPYLPSLYLKQGGLGLVETPKIEEWNNAKEIYLMDNKLSKLPENPKCPILTKLWLHKNYDLMEIPRLFFEDMPFLHSLDLSYTSIKSLPPSISMLVLLHTFRLKGCELLMELPPQIGELGMLEEFALEGTKLMYLPKEIGQLISLKCFRVSFCGCANRYKEFKQMDSIIPTKVLSKLSELNELSIDVNPDADQWDVDVLDANVKEILNELSSLQKLKILRLYLPSVESLQQLRSNNKQVTYPDLSQFGFTVGHHPWRIIFRLPQEVRELFKKWEKSKKCLKYINGEGKPNGITEALQHASVFFLDRHYTTKALSEFENENMVQLKFCLLVECIELQTIIDGDSEYRWGVDNKLLFGWLQYLGIHYMKNLRSIWKGQIDKGCLSNLRYLALHTCPNLITIFTPNLLGNLVELEELIVEDCFKVKSLVSQESSDFKSSGYVLQNLKNMSLLDLPELVTISGDLSIGPVLESLIVYNCPKLKSLHAMEVSSDNLKIKGEKEWWDALNWHELEWRNKTCPAHKEFEIDEDSMGPLAKDMYSH</sequence>
<dbReference type="Proteomes" id="UP001060215">
    <property type="component" value="Chromosome 3"/>
</dbReference>
<evidence type="ECO:0000313" key="2">
    <source>
        <dbReference type="Proteomes" id="UP001060215"/>
    </source>
</evidence>
<accession>A0ACC0IQI6</accession>
<comment type="caution">
    <text evidence="1">The sequence shown here is derived from an EMBL/GenBank/DDBJ whole genome shotgun (WGS) entry which is preliminary data.</text>
</comment>